<dbReference type="EMBL" id="CP054698">
    <property type="protein sequence ID" value="QMS87787.1"/>
    <property type="molecule type" value="Genomic_DNA"/>
</dbReference>
<evidence type="ECO:0000313" key="2">
    <source>
        <dbReference type="Proteomes" id="UP000514713"/>
    </source>
</evidence>
<dbReference type="AlphaFoldDB" id="A0A7D7LFQ7"/>
<accession>A0A7D7LFQ7</accession>
<sequence>MQLHIKLVLMLHCSQYQTSSQLQRDSTNEVVPNTCCAKATNVNKE</sequence>
<keyword evidence="2" id="KW-1185">Reference proteome</keyword>
<reference evidence="2" key="1">
    <citation type="submission" date="2020-06" db="EMBL/GenBank/DDBJ databases">
        <title>Nostoc edaphicum CCNP1411 genome.</title>
        <authorList>
            <person name="Fidor A."/>
            <person name="Grabski M."/>
            <person name="Gawor J."/>
            <person name="Gromadka R."/>
            <person name="Wegrzyn G."/>
            <person name="Mazur-Marzec H."/>
        </authorList>
    </citation>
    <scope>NUCLEOTIDE SEQUENCE [LARGE SCALE GENOMIC DNA]</scope>
    <source>
        <strain evidence="2">CCNP1411</strain>
    </source>
</reference>
<evidence type="ECO:0000313" key="1">
    <source>
        <dbReference type="EMBL" id="QMS87787.1"/>
    </source>
</evidence>
<proteinExistence type="predicted"/>
<dbReference type="RefSeq" id="WP_181931038.1">
    <property type="nucleotide sequence ID" value="NZ_CP054698.1"/>
</dbReference>
<organism evidence="1 2">
    <name type="scientific">Nostoc edaphicum CCNP1411</name>
    <dbReference type="NCBI Taxonomy" id="1472755"/>
    <lineage>
        <taxon>Bacteria</taxon>
        <taxon>Bacillati</taxon>
        <taxon>Cyanobacteriota</taxon>
        <taxon>Cyanophyceae</taxon>
        <taxon>Nostocales</taxon>
        <taxon>Nostocaceae</taxon>
        <taxon>Nostoc</taxon>
    </lineage>
</organism>
<protein>
    <submittedName>
        <fullName evidence="1">Uncharacterized protein</fullName>
    </submittedName>
</protein>
<dbReference type="Proteomes" id="UP000514713">
    <property type="component" value="Chromosome"/>
</dbReference>
<name>A0A7D7LFQ7_9NOSO</name>
<gene>
    <name evidence="1" type="ORF">HUN01_09385</name>
</gene>
<dbReference type="KEGG" id="ned:HUN01_09385"/>